<evidence type="ECO:0000313" key="8">
    <source>
        <dbReference type="EMBL" id="KRG68856.1"/>
    </source>
</evidence>
<evidence type="ECO:0000259" key="7">
    <source>
        <dbReference type="Pfam" id="PF23914"/>
    </source>
</evidence>
<keyword evidence="5" id="KW-0472">Membrane</keyword>
<gene>
    <name evidence="8" type="ORF">ABB29_10265</name>
</gene>
<dbReference type="STRING" id="344882.ABB29_10265"/>
<dbReference type="SUPFAM" id="SSF48452">
    <property type="entry name" value="TPR-like"/>
    <property type="match status" value="1"/>
</dbReference>
<feature type="transmembrane region" description="Helical" evidence="5">
    <location>
        <begin position="31"/>
        <end position="50"/>
    </location>
</feature>
<keyword evidence="5" id="KW-0812">Transmembrane</keyword>
<dbReference type="InterPro" id="IPR019734">
    <property type="entry name" value="TPR_rpt"/>
</dbReference>
<keyword evidence="1" id="KW-0677">Repeat</keyword>
<dbReference type="Pfam" id="PF23914">
    <property type="entry name" value="TPR_CcmH_CycH"/>
    <property type="match status" value="1"/>
</dbReference>
<keyword evidence="9" id="KW-1185">Reference proteome</keyword>
<dbReference type="GO" id="GO:0017004">
    <property type="term" value="P:cytochrome complex assembly"/>
    <property type="evidence" value="ECO:0007669"/>
    <property type="project" value="UniProtKB-KW"/>
</dbReference>
<feature type="domain" description="Cytochrome c-type biogenesis protein H TPR" evidence="7">
    <location>
        <begin position="69"/>
        <end position="192"/>
    </location>
</feature>
<keyword evidence="5" id="KW-1133">Transmembrane helix</keyword>
<dbReference type="InterPro" id="IPR056412">
    <property type="entry name" value="Ig_CycH"/>
</dbReference>
<dbReference type="PANTHER" id="PTHR47870">
    <property type="entry name" value="CYTOCHROME C-TYPE BIOGENESIS PROTEIN CCMH"/>
    <property type="match status" value="1"/>
</dbReference>
<evidence type="ECO:0000313" key="9">
    <source>
        <dbReference type="Proteomes" id="UP000052052"/>
    </source>
</evidence>
<protein>
    <submittedName>
        <fullName evidence="8">Uncharacterized protein</fullName>
    </submittedName>
</protein>
<dbReference type="Pfam" id="PF23892">
    <property type="entry name" value="Ig_CycH"/>
    <property type="match status" value="1"/>
</dbReference>
<reference evidence="8 9" key="1">
    <citation type="submission" date="2015-05" db="EMBL/GenBank/DDBJ databases">
        <title>Genome sequencing and analysis of members of genus Stenotrophomonas.</title>
        <authorList>
            <person name="Patil P.P."/>
            <person name="Midha S."/>
            <person name="Patil P.B."/>
        </authorList>
    </citation>
    <scope>NUCLEOTIDE SEQUENCE [LARGE SCALE GENOMIC DNA]</scope>
    <source>
        <strain evidence="8 9">DSM 21858</strain>
    </source>
</reference>
<feature type="repeat" description="TPR" evidence="4">
    <location>
        <begin position="87"/>
        <end position="120"/>
    </location>
</feature>
<organism evidence="8 9">
    <name type="scientific">Pseudoxanthomonas dokdonensis</name>
    <dbReference type="NCBI Taxonomy" id="344882"/>
    <lineage>
        <taxon>Bacteria</taxon>
        <taxon>Pseudomonadati</taxon>
        <taxon>Pseudomonadota</taxon>
        <taxon>Gammaproteobacteria</taxon>
        <taxon>Lysobacterales</taxon>
        <taxon>Lysobacteraceae</taxon>
        <taxon>Pseudoxanthomonas</taxon>
    </lineage>
</organism>
<evidence type="ECO:0000256" key="2">
    <source>
        <dbReference type="ARBA" id="ARBA00022748"/>
    </source>
</evidence>
<proteinExistence type="predicted"/>
<dbReference type="EMBL" id="LDJL01000011">
    <property type="protein sequence ID" value="KRG68856.1"/>
    <property type="molecule type" value="Genomic_DNA"/>
</dbReference>
<keyword evidence="2" id="KW-0201">Cytochrome c-type biogenesis</keyword>
<dbReference type="SMART" id="SM00028">
    <property type="entry name" value="TPR"/>
    <property type="match status" value="1"/>
</dbReference>
<comment type="caution">
    <text evidence="8">The sequence shown here is derived from an EMBL/GenBank/DDBJ whole genome shotgun (WGS) entry which is preliminary data.</text>
</comment>
<dbReference type="OrthoDB" id="9776053at2"/>
<accession>A0A0R0CV78</accession>
<feature type="transmembrane region" description="Helical" evidence="5">
    <location>
        <begin position="6"/>
        <end position="24"/>
    </location>
</feature>
<evidence type="ECO:0000256" key="4">
    <source>
        <dbReference type="PROSITE-ProRule" id="PRU00339"/>
    </source>
</evidence>
<dbReference type="GO" id="GO:0005886">
    <property type="term" value="C:plasma membrane"/>
    <property type="evidence" value="ECO:0007669"/>
    <property type="project" value="TreeGrafter"/>
</dbReference>
<evidence type="ECO:0000256" key="3">
    <source>
        <dbReference type="ARBA" id="ARBA00022803"/>
    </source>
</evidence>
<dbReference type="InterPro" id="IPR011990">
    <property type="entry name" value="TPR-like_helical_dom_sf"/>
</dbReference>
<dbReference type="InterPro" id="IPR051263">
    <property type="entry name" value="C-type_cytochrome_biogenesis"/>
</dbReference>
<dbReference type="RefSeq" id="WP_057658724.1">
    <property type="nucleotide sequence ID" value="NZ_LDJL01000011.1"/>
</dbReference>
<dbReference type="InterPro" id="IPR056413">
    <property type="entry name" value="TPR_CcmH_CycH"/>
</dbReference>
<dbReference type="PANTHER" id="PTHR47870:SF1">
    <property type="entry name" value="CYTOCHROME C-TYPE BIOGENESIS PROTEIN CCMH"/>
    <property type="match status" value="1"/>
</dbReference>
<dbReference type="Gene3D" id="1.25.40.10">
    <property type="entry name" value="Tetratricopeptide repeat domain"/>
    <property type="match status" value="1"/>
</dbReference>
<evidence type="ECO:0000259" key="6">
    <source>
        <dbReference type="Pfam" id="PF23892"/>
    </source>
</evidence>
<dbReference type="PATRIC" id="fig|344882.3.peg.424"/>
<evidence type="ECO:0000256" key="5">
    <source>
        <dbReference type="SAM" id="Phobius"/>
    </source>
</evidence>
<sequence>MVIGFAVAAVVLVLLALLPVLWPLRRDSRMLWLASTATLAIATFALYHLVGTPAALDPQAQPAQMPATLQQAISELEAELKQNPNQAEGWRLLGRSYAAEQRYADAQGAFERALKLTPDDADVLVETAQARLYNNPQKRFDAQAVGLLQRALQLQPGHQRARWFIGISQRQDGKPAEAAKTWEGLLPLVQPATAATLLPQINEARAEAGLEPLSLPSNSAPQPATGDAGGLLTVTVDIAPQLRAKLSANDTLFVFARQIGGPPMPVAAKRVPANQFPISLTLGDGDSPMPTSKLSQLDQVQLAARVSKAGDVMTRSGDLQAAPVTAEVSQGASYTLLIDQVVP</sequence>
<dbReference type="PROSITE" id="PS50005">
    <property type="entry name" value="TPR"/>
    <property type="match status" value="1"/>
</dbReference>
<evidence type="ECO:0000256" key="1">
    <source>
        <dbReference type="ARBA" id="ARBA00022737"/>
    </source>
</evidence>
<dbReference type="AlphaFoldDB" id="A0A0R0CV78"/>
<name>A0A0R0CV78_9GAMM</name>
<feature type="domain" description="Cytochrome c-type biogenesis protein H Ig-like" evidence="6">
    <location>
        <begin position="232"/>
        <end position="339"/>
    </location>
</feature>
<dbReference type="Proteomes" id="UP000052052">
    <property type="component" value="Unassembled WGS sequence"/>
</dbReference>
<keyword evidence="3 4" id="KW-0802">TPR repeat</keyword>